<keyword evidence="10" id="KW-1185">Reference proteome</keyword>
<evidence type="ECO:0000256" key="2">
    <source>
        <dbReference type="ARBA" id="ARBA00022448"/>
    </source>
</evidence>
<dbReference type="eggNOG" id="KOG4504">
    <property type="taxonomic scope" value="Eukaryota"/>
</dbReference>
<evidence type="ECO:0000259" key="8">
    <source>
        <dbReference type="PROSITE" id="PS51914"/>
    </source>
</evidence>
<feature type="non-terminal residue" evidence="9">
    <location>
        <position position="253"/>
    </location>
</feature>
<dbReference type="GO" id="GO:0010008">
    <property type="term" value="C:endosome membrane"/>
    <property type="evidence" value="ECO:0007669"/>
    <property type="project" value="UniProtKB-SubCell"/>
</dbReference>
<dbReference type="Pfam" id="PF00878">
    <property type="entry name" value="CIMR"/>
    <property type="match status" value="1"/>
</dbReference>
<dbReference type="InterPro" id="IPR009011">
    <property type="entry name" value="Man6P_isomerase_rcpt-bd_dom_sf"/>
</dbReference>
<keyword evidence="5" id="KW-1133">Transmembrane helix</keyword>
<reference evidence="9 10" key="1">
    <citation type="submission" date="2011-02" db="EMBL/GenBank/DDBJ databases">
        <title>The Genome Sequence of Sphaeroforma arctica JP610.</title>
        <authorList>
            <consortium name="The Broad Institute Genome Sequencing Platform"/>
            <person name="Russ C."/>
            <person name="Cuomo C."/>
            <person name="Young S.K."/>
            <person name="Zeng Q."/>
            <person name="Gargeya S."/>
            <person name="Alvarado L."/>
            <person name="Berlin A."/>
            <person name="Chapman S.B."/>
            <person name="Chen Z."/>
            <person name="Freedman E."/>
            <person name="Gellesch M."/>
            <person name="Goldberg J."/>
            <person name="Griggs A."/>
            <person name="Gujja S."/>
            <person name="Heilman E."/>
            <person name="Heiman D."/>
            <person name="Howarth C."/>
            <person name="Mehta T."/>
            <person name="Neiman D."/>
            <person name="Pearson M."/>
            <person name="Roberts A."/>
            <person name="Saif S."/>
            <person name="Shea T."/>
            <person name="Shenoy N."/>
            <person name="Sisk P."/>
            <person name="Stolte C."/>
            <person name="Sykes S."/>
            <person name="White J."/>
            <person name="Yandava C."/>
            <person name="Burger G."/>
            <person name="Gray M.W."/>
            <person name="Holland P.W.H."/>
            <person name="King N."/>
            <person name="Lang F.B.F."/>
            <person name="Roger A.J."/>
            <person name="Ruiz-Trillo I."/>
            <person name="Haas B."/>
            <person name="Nusbaum C."/>
            <person name="Birren B."/>
        </authorList>
    </citation>
    <scope>NUCLEOTIDE SEQUENCE [LARGE SCALE GENOMIC DNA]</scope>
    <source>
        <strain evidence="9 10">JP610</strain>
    </source>
</reference>
<organism evidence="9 10">
    <name type="scientific">Sphaeroforma arctica JP610</name>
    <dbReference type="NCBI Taxonomy" id="667725"/>
    <lineage>
        <taxon>Eukaryota</taxon>
        <taxon>Ichthyosporea</taxon>
        <taxon>Ichthyophonida</taxon>
        <taxon>Sphaeroforma</taxon>
    </lineage>
</organism>
<keyword evidence="4" id="KW-0732">Signal</keyword>
<dbReference type="EMBL" id="KQ242295">
    <property type="protein sequence ID" value="KNC79495.1"/>
    <property type="molecule type" value="Genomic_DNA"/>
</dbReference>
<keyword evidence="7" id="KW-1015">Disulfide bond</keyword>
<dbReference type="GO" id="GO:0000139">
    <property type="term" value="C:Golgi membrane"/>
    <property type="evidence" value="ECO:0007669"/>
    <property type="project" value="UniProtKB-SubCell"/>
</dbReference>
<dbReference type="Gene3D" id="2.70.130.10">
    <property type="entry name" value="Mannose-6-phosphate receptor binding domain"/>
    <property type="match status" value="2"/>
</dbReference>
<dbReference type="PROSITE" id="PS51914">
    <property type="entry name" value="MRH"/>
    <property type="match status" value="1"/>
</dbReference>
<name>A0A0L0FRW1_9EUKA</name>
<dbReference type="SMART" id="SM01404">
    <property type="entry name" value="CIMR"/>
    <property type="match status" value="1"/>
</dbReference>
<evidence type="ECO:0000256" key="6">
    <source>
        <dbReference type="ARBA" id="ARBA00023136"/>
    </source>
</evidence>
<evidence type="ECO:0000313" key="9">
    <source>
        <dbReference type="EMBL" id="KNC79495.1"/>
    </source>
</evidence>
<evidence type="ECO:0000256" key="7">
    <source>
        <dbReference type="ARBA" id="ARBA00023157"/>
    </source>
</evidence>
<protein>
    <recommendedName>
        <fullName evidence="8">MRH domain-containing protein</fullName>
    </recommendedName>
</protein>
<gene>
    <name evidence="9" type="ORF">SARC_08116</name>
</gene>
<proteinExistence type="predicted"/>
<feature type="domain" description="MRH" evidence="8">
    <location>
        <begin position="1"/>
        <end position="124"/>
    </location>
</feature>
<dbReference type="InterPro" id="IPR044865">
    <property type="entry name" value="MRH_dom"/>
</dbReference>
<dbReference type="AlphaFoldDB" id="A0A0L0FRW1"/>
<dbReference type="GO" id="GO:0038023">
    <property type="term" value="F:signaling receptor activity"/>
    <property type="evidence" value="ECO:0007669"/>
    <property type="project" value="InterPro"/>
</dbReference>
<evidence type="ECO:0000256" key="3">
    <source>
        <dbReference type="ARBA" id="ARBA00022692"/>
    </source>
</evidence>
<dbReference type="Proteomes" id="UP000054560">
    <property type="component" value="Unassembled WGS sequence"/>
</dbReference>
<evidence type="ECO:0000256" key="5">
    <source>
        <dbReference type="ARBA" id="ARBA00022989"/>
    </source>
</evidence>
<keyword evidence="3" id="KW-0812">Transmembrane</keyword>
<evidence type="ECO:0000256" key="4">
    <source>
        <dbReference type="ARBA" id="ARBA00022729"/>
    </source>
</evidence>
<dbReference type="PANTHER" id="PTHR15071">
    <property type="entry name" value="MANNOSE-6-PHOSPHATE RECEPTOR FAMILY MEMBER"/>
    <property type="match status" value="1"/>
</dbReference>
<accession>A0A0L0FRW1</accession>
<keyword evidence="2" id="KW-0813">Transport</keyword>
<dbReference type="InterPro" id="IPR000479">
    <property type="entry name" value="CIMR_rpt"/>
</dbReference>
<dbReference type="PANTHER" id="PTHR15071:SF0">
    <property type="entry name" value="MANNOSE 6-PHOSPHATE RECEPTOR-LIKE PROTEIN 1"/>
    <property type="match status" value="1"/>
</dbReference>
<sequence length="253" mass="26773">MSANWMGFTTGYLTGGDGHFFGIDLCGDESAALTGTSCEDMPNTAVCETDEKAAAGQVNRTVGFKNGVLLMTFTGGKACRNGLTRTSTITFVCDRTAMGYPVFVEEEDDCSYYFEWRTAAACPALQKNQHVCYAVDVESGRMYDLSPLQAHDGDFVAMGGDRDVEFHLSVCRPLQHTPKGCINGTSICSHNPHDESAPGGSQGFFTGAPTVTEGVVTILYTGGAVCEDVYGVSGKGVSSGDVVDLSGIEDDPM</sequence>
<dbReference type="OrthoDB" id="4504960at2759"/>
<dbReference type="STRING" id="667725.A0A0L0FRW1"/>
<dbReference type="GO" id="GO:0007041">
    <property type="term" value="P:lysosomal transport"/>
    <property type="evidence" value="ECO:0007669"/>
    <property type="project" value="InterPro"/>
</dbReference>
<evidence type="ECO:0000313" key="10">
    <source>
        <dbReference type="Proteomes" id="UP000054560"/>
    </source>
</evidence>
<keyword evidence="6" id="KW-0472">Membrane</keyword>
<dbReference type="GO" id="GO:0005537">
    <property type="term" value="F:D-mannose binding"/>
    <property type="evidence" value="ECO:0007669"/>
    <property type="project" value="InterPro"/>
</dbReference>
<comment type="subcellular location">
    <subcellularLocation>
        <location evidence="1">Endomembrane system</location>
    </subcellularLocation>
</comment>
<dbReference type="RefSeq" id="XP_014153397.1">
    <property type="nucleotide sequence ID" value="XM_014297922.1"/>
</dbReference>
<dbReference type="GeneID" id="25908620"/>
<dbReference type="SUPFAM" id="SSF50911">
    <property type="entry name" value="Mannose 6-phosphate receptor domain"/>
    <property type="match status" value="2"/>
</dbReference>
<evidence type="ECO:0000256" key="1">
    <source>
        <dbReference type="ARBA" id="ARBA00004308"/>
    </source>
</evidence>